<dbReference type="STRING" id="88036.D8R0Y4"/>
<keyword evidence="2 6" id="KW-0808">Transferase</keyword>
<dbReference type="InterPro" id="IPR037607">
    <property type="entry name" value="DGK"/>
</dbReference>
<reference evidence="8 9" key="1">
    <citation type="journal article" date="2011" name="Science">
        <title>The Selaginella genome identifies genetic changes associated with the evolution of vascular plants.</title>
        <authorList>
            <person name="Banks J.A."/>
            <person name="Nishiyama T."/>
            <person name="Hasebe M."/>
            <person name="Bowman J.L."/>
            <person name="Gribskov M."/>
            <person name="dePamphilis C."/>
            <person name="Albert V.A."/>
            <person name="Aono N."/>
            <person name="Aoyama T."/>
            <person name="Ambrose B.A."/>
            <person name="Ashton N.W."/>
            <person name="Axtell M.J."/>
            <person name="Barker E."/>
            <person name="Barker M.S."/>
            <person name="Bennetzen J.L."/>
            <person name="Bonawitz N.D."/>
            <person name="Chapple C."/>
            <person name="Cheng C."/>
            <person name="Correa L.G."/>
            <person name="Dacre M."/>
            <person name="DeBarry J."/>
            <person name="Dreyer I."/>
            <person name="Elias M."/>
            <person name="Engstrom E.M."/>
            <person name="Estelle M."/>
            <person name="Feng L."/>
            <person name="Finet C."/>
            <person name="Floyd S.K."/>
            <person name="Frommer W.B."/>
            <person name="Fujita T."/>
            <person name="Gramzow L."/>
            <person name="Gutensohn M."/>
            <person name="Harholt J."/>
            <person name="Hattori M."/>
            <person name="Heyl A."/>
            <person name="Hirai T."/>
            <person name="Hiwatashi Y."/>
            <person name="Ishikawa M."/>
            <person name="Iwata M."/>
            <person name="Karol K.G."/>
            <person name="Koehler B."/>
            <person name="Kolukisaoglu U."/>
            <person name="Kubo M."/>
            <person name="Kurata T."/>
            <person name="Lalonde S."/>
            <person name="Li K."/>
            <person name="Li Y."/>
            <person name="Litt A."/>
            <person name="Lyons E."/>
            <person name="Manning G."/>
            <person name="Maruyama T."/>
            <person name="Michael T.P."/>
            <person name="Mikami K."/>
            <person name="Miyazaki S."/>
            <person name="Morinaga S."/>
            <person name="Murata T."/>
            <person name="Mueller-Roeber B."/>
            <person name="Nelson D.R."/>
            <person name="Obara M."/>
            <person name="Oguri Y."/>
            <person name="Olmstead R.G."/>
            <person name="Onodera N."/>
            <person name="Petersen B.L."/>
            <person name="Pils B."/>
            <person name="Prigge M."/>
            <person name="Rensing S.A."/>
            <person name="Riano-Pachon D.M."/>
            <person name="Roberts A.W."/>
            <person name="Sato Y."/>
            <person name="Scheller H.V."/>
            <person name="Schulz B."/>
            <person name="Schulz C."/>
            <person name="Shakirov E.V."/>
            <person name="Shibagaki N."/>
            <person name="Shinohara N."/>
            <person name="Shippen D.E."/>
            <person name="Soerensen I."/>
            <person name="Sotooka R."/>
            <person name="Sugimoto N."/>
            <person name="Sugita M."/>
            <person name="Sumikawa N."/>
            <person name="Tanurdzic M."/>
            <person name="Theissen G."/>
            <person name="Ulvskov P."/>
            <person name="Wakazuki S."/>
            <person name="Weng J.K."/>
            <person name="Willats W.W."/>
            <person name="Wipf D."/>
            <person name="Wolf P.G."/>
            <person name="Yang L."/>
            <person name="Zimmer A.D."/>
            <person name="Zhu Q."/>
            <person name="Mitros T."/>
            <person name="Hellsten U."/>
            <person name="Loque D."/>
            <person name="Otillar R."/>
            <person name="Salamov A."/>
            <person name="Schmutz J."/>
            <person name="Shapiro H."/>
            <person name="Lindquist E."/>
            <person name="Lucas S."/>
            <person name="Rokhsar D."/>
            <person name="Grigoriev I.V."/>
        </authorList>
    </citation>
    <scope>NUCLEOTIDE SEQUENCE [LARGE SCALE GENOMIC DNA]</scope>
</reference>
<comment type="catalytic activity">
    <reaction evidence="6">
        <text>a 1,2-diacyl-sn-glycerol + ATP = a 1,2-diacyl-sn-glycero-3-phosphate + ADP + H(+)</text>
        <dbReference type="Rhea" id="RHEA:10272"/>
        <dbReference type="ChEBI" id="CHEBI:15378"/>
        <dbReference type="ChEBI" id="CHEBI:17815"/>
        <dbReference type="ChEBI" id="CHEBI:30616"/>
        <dbReference type="ChEBI" id="CHEBI:58608"/>
        <dbReference type="ChEBI" id="CHEBI:456216"/>
        <dbReference type="EC" id="2.7.1.107"/>
    </reaction>
</comment>
<dbReference type="GO" id="GO:0005524">
    <property type="term" value="F:ATP binding"/>
    <property type="evidence" value="ECO:0007669"/>
    <property type="project" value="UniProtKB-KW"/>
</dbReference>
<evidence type="ECO:0000256" key="6">
    <source>
        <dbReference type="RuleBase" id="RU361128"/>
    </source>
</evidence>
<name>D8R0Y4_SELML</name>
<evidence type="ECO:0000256" key="1">
    <source>
        <dbReference type="ARBA" id="ARBA00009280"/>
    </source>
</evidence>
<dbReference type="OMA" id="THCINDP"/>
<dbReference type="AlphaFoldDB" id="D8R0Y4"/>
<dbReference type="SUPFAM" id="SSF111331">
    <property type="entry name" value="NAD kinase/diacylglycerol kinase-like"/>
    <property type="match status" value="1"/>
</dbReference>
<dbReference type="Pfam" id="PF00609">
    <property type="entry name" value="DAGK_acc"/>
    <property type="match status" value="1"/>
</dbReference>
<dbReference type="PROSITE" id="PS50146">
    <property type="entry name" value="DAGK"/>
    <property type="match status" value="1"/>
</dbReference>
<dbReference type="Pfam" id="PF00781">
    <property type="entry name" value="DAGK_cat"/>
    <property type="match status" value="1"/>
</dbReference>
<dbReference type="PANTHER" id="PTHR11255">
    <property type="entry name" value="DIACYLGLYCEROL KINASE"/>
    <property type="match status" value="1"/>
</dbReference>
<comment type="similarity">
    <text evidence="1 6">Belongs to the eukaryotic diacylglycerol kinase family.</text>
</comment>
<dbReference type="KEGG" id="smo:SELMODRAFT_439175"/>
<dbReference type="SMART" id="SM00046">
    <property type="entry name" value="DAGKc"/>
    <property type="match status" value="1"/>
</dbReference>
<dbReference type="InterPro" id="IPR017438">
    <property type="entry name" value="ATP-NAD_kinase_N"/>
</dbReference>
<dbReference type="Gramene" id="EFJ34167">
    <property type="protein sequence ID" value="EFJ34167"/>
    <property type="gene ID" value="SELMODRAFT_439175"/>
</dbReference>
<dbReference type="PANTHER" id="PTHR11255:SF80">
    <property type="entry name" value="EYE-SPECIFIC DIACYLGLYCEROL KINASE"/>
    <property type="match status" value="1"/>
</dbReference>
<gene>
    <name evidence="8" type="ORF">SELMODRAFT_439175</name>
</gene>
<feature type="domain" description="DAGKc" evidence="7">
    <location>
        <begin position="74"/>
        <end position="231"/>
    </location>
</feature>
<dbReference type="HOGENOM" id="CLU_002706_46_3_1"/>
<evidence type="ECO:0000313" key="9">
    <source>
        <dbReference type="Proteomes" id="UP000001514"/>
    </source>
</evidence>
<dbReference type="GO" id="GO:0007200">
    <property type="term" value="P:phospholipase C-activating G protein-coupled receptor signaling pathway"/>
    <property type="evidence" value="ECO:0007669"/>
    <property type="project" value="InterPro"/>
</dbReference>
<dbReference type="GO" id="GO:0046486">
    <property type="term" value="P:glycerolipid metabolic process"/>
    <property type="evidence" value="ECO:0000318"/>
    <property type="project" value="GO_Central"/>
</dbReference>
<dbReference type="InParanoid" id="D8R0Y4"/>
<keyword evidence="4 6" id="KW-0418">Kinase</keyword>
<organism evidence="9">
    <name type="scientific">Selaginella moellendorffii</name>
    <name type="common">Spikemoss</name>
    <dbReference type="NCBI Taxonomy" id="88036"/>
    <lineage>
        <taxon>Eukaryota</taxon>
        <taxon>Viridiplantae</taxon>
        <taxon>Streptophyta</taxon>
        <taxon>Embryophyta</taxon>
        <taxon>Tracheophyta</taxon>
        <taxon>Lycopodiopsida</taxon>
        <taxon>Selaginellales</taxon>
        <taxon>Selaginellaceae</taxon>
        <taxon>Selaginella</taxon>
    </lineage>
</organism>
<dbReference type="GO" id="GO:0016020">
    <property type="term" value="C:membrane"/>
    <property type="evidence" value="ECO:0000318"/>
    <property type="project" value="GO_Central"/>
</dbReference>
<dbReference type="eggNOG" id="KOG1169">
    <property type="taxonomic scope" value="Eukaryota"/>
</dbReference>
<dbReference type="EMBL" id="GL377570">
    <property type="protein sequence ID" value="EFJ34167.1"/>
    <property type="molecule type" value="Genomic_DNA"/>
</dbReference>
<dbReference type="InterPro" id="IPR016064">
    <property type="entry name" value="NAD/diacylglycerol_kinase_sf"/>
</dbReference>
<evidence type="ECO:0000256" key="3">
    <source>
        <dbReference type="ARBA" id="ARBA00022741"/>
    </source>
</evidence>
<sequence>MDSNGSAPSGAGHGGKGILDLIVPKKKGRTVLLKGRVLIPEYLRKAMCNAVATSGGGYVEGASALSDRQEDHAAPSSPLIVFVNSKSGGRLGPALAGHLRDLISPEQVFDLNETKPTDFVRHGLGCLDALAKNGDQCARLTRERLRILVAGGDGTVGWVLGSLAELHLEHRGPCPPVGVIPLGTGNDLARSFGWGASFTSKGRAAVKDWLLKATDGSTPQPLDCWKEEQDEYSASFEGVFYNYFSLGMDAQVAYGFHELRNRMPWLARGPIANKMIYSGYSCWQGWFCTSLSTNPRARGVSTVLRLSVRKKHGDDGWEEVDVPSSVRAVVILNLQSYAGGRNPWGHPKPENMQKKGFVEARPNDGYLEIFGLRDGWHTSLVMVSLLKAVRLAQAQAIRLELHGEKRDRAYMQLDGEPWKHPLDPNGKPVIVEIGRVSIPSTMLKAT</sequence>
<dbReference type="SMART" id="SM00045">
    <property type="entry name" value="DAGKa"/>
    <property type="match status" value="1"/>
</dbReference>
<evidence type="ECO:0000313" key="8">
    <source>
        <dbReference type="EMBL" id="EFJ34167.1"/>
    </source>
</evidence>
<keyword evidence="5 6" id="KW-0067">ATP-binding</keyword>
<dbReference type="FunCoup" id="D8R0Y4">
    <property type="interactions" value="370"/>
</dbReference>
<dbReference type="Gene3D" id="3.40.50.10330">
    <property type="entry name" value="Probable inorganic polyphosphate/atp-NAD kinase, domain 1"/>
    <property type="match status" value="1"/>
</dbReference>
<protein>
    <recommendedName>
        <fullName evidence="6">Diacylglycerol kinase</fullName>
        <shortName evidence="6">DAG kinase</shortName>
        <ecNumber evidence="6">2.7.1.107</ecNumber>
    </recommendedName>
</protein>
<dbReference type="EC" id="2.7.1.107" evidence="6"/>
<evidence type="ECO:0000256" key="2">
    <source>
        <dbReference type="ARBA" id="ARBA00022679"/>
    </source>
</evidence>
<evidence type="ECO:0000256" key="4">
    <source>
        <dbReference type="ARBA" id="ARBA00022777"/>
    </source>
</evidence>
<dbReference type="InterPro" id="IPR000756">
    <property type="entry name" value="Diacylglycerol_kin_accessory"/>
</dbReference>
<dbReference type="GO" id="GO:0004143">
    <property type="term" value="F:ATP-dependent diacylglycerol kinase activity"/>
    <property type="evidence" value="ECO:0000318"/>
    <property type="project" value="GO_Central"/>
</dbReference>
<evidence type="ECO:0000259" key="7">
    <source>
        <dbReference type="PROSITE" id="PS50146"/>
    </source>
</evidence>
<dbReference type="Gene3D" id="2.60.200.40">
    <property type="match status" value="1"/>
</dbReference>
<keyword evidence="3 6" id="KW-0547">Nucleotide-binding</keyword>
<dbReference type="InterPro" id="IPR001206">
    <property type="entry name" value="Diacylglycerol_kinase_cat_dom"/>
</dbReference>
<accession>D8R0Y4</accession>
<keyword evidence="9" id="KW-1185">Reference proteome</keyword>
<dbReference type="Proteomes" id="UP000001514">
    <property type="component" value="Unassembled WGS sequence"/>
</dbReference>
<proteinExistence type="inferred from homology"/>
<dbReference type="GO" id="GO:0035556">
    <property type="term" value="P:intracellular signal transduction"/>
    <property type="evidence" value="ECO:0000318"/>
    <property type="project" value="GO_Central"/>
</dbReference>
<evidence type="ECO:0000256" key="5">
    <source>
        <dbReference type="ARBA" id="ARBA00022840"/>
    </source>
</evidence>